<organism evidence="1 2">
    <name type="scientific">Kribbella antibiotica</name>
    <dbReference type="NCBI Taxonomy" id="190195"/>
    <lineage>
        <taxon>Bacteria</taxon>
        <taxon>Bacillati</taxon>
        <taxon>Actinomycetota</taxon>
        <taxon>Actinomycetes</taxon>
        <taxon>Propionibacteriales</taxon>
        <taxon>Kribbellaceae</taxon>
        <taxon>Kribbella</taxon>
    </lineage>
</organism>
<accession>A0A4R4ZJH5</accession>
<protein>
    <recommendedName>
        <fullName evidence="3">DUF3396 domain-containing protein</fullName>
    </recommendedName>
</protein>
<dbReference type="OrthoDB" id="3810479at2"/>
<evidence type="ECO:0000313" key="1">
    <source>
        <dbReference type="EMBL" id="TDD58901.1"/>
    </source>
</evidence>
<gene>
    <name evidence="1" type="ORF">E1263_17105</name>
</gene>
<name>A0A4R4ZJH5_9ACTN</name>
<sequence>MRQVSYLRVEVNCSIPDDAKFAEVARRWMEHGLALFPSLFAELQSGEAHGMFIDQPRGGRMVSRKFSLSGWEKRLGALKGRPEGLTLAISNGPDETTMPDESSPDTHQDAEITVIDGHIGMPGQVRLVVHAIRTPELMGSDGGECVRSFLEDCVGDVSIDYGDVRLDGNRGHATSLDSALRRDFIASIQQSKEFLRGYGWITVCPSELVERVGGTASLEASKAFADIRVQRSGDVLLQATDSPEEFDQDALRRVWSALGPVLHPGGPQRRPGHEDDEVILEDAASLQ</sequence>
<proteinExistence type="predicted"/>
<evidence type="ECO:0008006" key="3">
    <source>
        <dbReference type="Google" id="ProtNLM"/>
    </source>
</evidence>
<dbReference type="RefSeq" id="WP_132168459.1">
    <property type="nucleotide sequence ID" value="NZ_SMKX01000043.1"/>
</dbReference>
<dbReference type="Proteomes" id="UP000295124">
    <property type="component" value="Unassembled WGS sequence"/>
</dbReference>
<keyword evidence="2" id="KW-1185">Reference proteome</keyword>
<reference evidence="1 2" key="1">
    <citation type="submission" date="2019-03" db="EMBL/GenBank/DDBJ databases">
        <title>Draft genome sequences of novel Actinobacteria.</title>
        <authorList>
            <person name="Sahin N."/>
            <person name="Ay H."/>
            <person name="Saygin H."/>
        </authorList>
    </citation>
    <scope>NUCLEOTIDE SEQUENCE [LARGE SCALE GENOMIC DNA]</scope>
    <source>
        <strain evidence="1 2">JCM 13523</strain>
    </source>
</reference>
<comment type="caution">
    <text evidence="1">The sequence shown here is derived from an EMBL/GenBank/DDBJ whole genome shotgun (WGS) entry which is preliminary data.</text>
</comment>
<evidence type="ECO:0000313" key="2">
    <source>
        <dbReference type="Proteomes" id="UP000295124"/>
    </source>
</evidence>
<dbReference type="AlphaFoldDB" id="A0A4R4ZJH5"/>
<dbReference type="EMBL" id="SMKX01000043">
    <property type="protein sequence ID" value="TDD58901.1"/>
    <property type="molecule type" value="Genomic_DNA"/>
</dbReference>